<reference evidence="1 2" key="1">
    <citation type="submission" date="2018-11" db="EMBL/GenBank/DDBJ databases">
        <authorList>
            <consortium name="Pathogen Informatics"/>
        </authorList>
    </citation>
    <scope>NUCLEOTIDE SEQUENCE [LARGE SCALE GENOMIC DNA]</scope>
</reference>
<evidence type="ECO:0000313" key="2">
    <source>
        <dbReference type="Proteomes" id="UP000270094"/>
    </source>
</evidence>
<dbReference type="Proteomes" id="UP000270094">
    <property type="component" value="Unassembled WGS sequence"/>
</dbReference>
<name>A0A3P7KLR9_STRVU</name>
<sequence length="169" mass="19182">MHGEFAKRGLANVDHRPIKALRRLPIPVLVNATVIYRLLARGWVELQSTAEVRVHHARDPTVWLVELLGDFLIDIGQRLPVHAIGKEALHTGSHLRRCYQDQCQFAQDAMDFEPKGHVETRHVYCLILCTYNARTVSTNNLQATVAATGRVNYHLQETKSRKADVKQLS</sequence>
<accession>A0A3P7KLR9</accession>
<proteinExistence type="predicted"/>
<protein>
    <submittedName>
        <fullName evidence="1">Uncharacterized protein</fullName>
    </submittedName>
</protein>
<organism evidence="1 2">
    <name type="scientific">Strongylus vulgaris</name>
    <name type="common">Blood worm</name>
    <dbReference type="NCBI Taxonomy" id="40348"/>
    <lineage>
        <taxon>Eukaryota</taxon>
        <taxon>Metazoa</taxon>
        <taxon>Ecdysozoa</taxon>
        <taxon>Nematoda</taxon>
        <taxon>Chromadorea</taxon>
        <taxon>Rhabditida</taxon>
        <taxon>Rhabditina</taxon>
        <taxon>Rhabditomorpha</taxon>
        <taxon>Strongyloidea</taxon>
        <taxon>Strongylidae</taxon>
        <taxon>Strongylus</taxon>
    </lineage>
</organism>
<gene>
    <name evidence="1" type="ORF">SVUK_LOCUS3806</name>
</gene>
<evidence type="ECO:0000313" key="1">
    <source>
        <dbReference type="EMBL" id="VDM68808.1"/>
    </source>
</evidence>
<dbReference type="EMBL" id="UYYB01010029">
    <property type="protein sequence ID" value="VDM68808.1"/>
    <property type="molecule type" value="Genomic_DNA"/>
</dbReference>
<dbReference type="AlphaFoldDB" id="A0A3P7KLR9"/>
<keyword evidence="2" id="KW-1185">Reference proteome</keyword>